<evidence type="ECO:0000256" key="4">
    <source>
        <dbReference type="ARBA" id="ARBA00035494"/>
    </source>
</evidence>
<keyword evidence="3 5" id="KW-0687">Ribonucleoprotein</keyword>
<protein>
    <recommendedName>
        <fullName evidence="4 6">50S ribosomal protein L17</fullName>
    </recommendedName>
</protein>
<evidence type="ECO:0000256" key="5">
    <source>
        <dbReference type="RuleBase" id="RU000660"/>
    </source>
</evidence>
<dbReference type="PANTHER" id="PTHR14413">
    <property type="entry name" value="RIBOSOMAL PROTEIN L17"/>
    <property type="match status" value="1"/>
</dbReference>
<evidence type="ECO:0000256" key="3">
    <source>
        <dbReference type="ARBA" id="ARBA00023274"/>
    </source>
</evidence>
<dbReference type="GO" id="GO:0006412">
    <property type="term" value="P:translation"/>
    <property type="evidence" value="ECO:0007669"/>
    <property type="project" value="InterPro"/>
</dbReference>
<dbReference type="EMBL" id="MFFT01000005">
    <property type="protein sequence ID" value="OGF23542.1"/>
    <property type="molecule type" value="Genomic_DNA"/>
</dbReference>
<dbReference type="SUPFAM" id="SSF64263">
    <property type="entry name" value="Prokaryotic ribosomal protein L17"/>
    <property type="match status" value="1"/>
</dbReference>
<proteinExistence type="inferred from homology"/>
<evidence type="ECO:0000256" key="6">
    <source>
        <dbReference type="RuleBase" id="RU000661"/>
    </source>
</evidence>
<accession>A0A1F5SAF8</accession>
<dbReference type="Gene3D" id="3.90.1030.10">
    <property type="entry name" value="Ribosomal protein L17"/>
    <property type="match status" value="1"/>
</dbReference>
<dbReference type="InterPro" id="IPR036373">
    <property type="entry name" value="Ribosomal_bL17_sf"/>
</dbReference>
<keyword evidence="2 5" id="KW-0689">Ribosomal protein</keyword>
<evidence type="ECO:0000313" key="7">
    <source>
        <dbReference type="EMBL" id="OGF23542.1"/>
    </source>
</evidence>
<comment type="caution">
    <text evidence="7">The sequence shown here is derived from an EMBL/GenBank/DDBJ whole genome shotgun (WGS) entry which is preliminary data.</text>
</comment>
<dbReference type="Proteomes" id="UP000176877">
    <property type="component" value="Unassembled WGS sequence"/>
</dbReference>
<reference evidence="7 8" key="1">
    <citation type="journal article" date="2016" name="Nat. Commun.">
        <title>Thousands of microbial genomes shed light on interconnected biogeochemical processes in an aquifer system.</title>
        <authorList>
            <person name="Anantharaman K."/>
            <person name="Brown C.T."/>
            <person name="Hug L.A."/>
            <person name="Sharon I."/>
            <person name="Castelle C.J."/>
            <person name="Probst A.J."/>
            <person name="Thomas B.C."/>
            <person name="Singh A."/>
            <person name="Wilkins M.J."/>
            <person name="Karaoz U."/>
            <person name="Brodie E.L."/>
            <person name="Williams K.H."/>
            <person name="Hubbard S.S."/>
            <person name="Banfield J.F."/>
        </authorList>
    </citation>
    <scope>NUCLEOTIDE SEQUENCE [LARGE SCALE GENOMIC DNA]</scope>
</reference>
<dbReference type="AlphaFoldDB" id="A0A1F5SAF8"/>
<gene>
    <name evidence="7" type="ORF">A3D45_01845</name>
</gene>
<name>A0A1F5SAF8_9BACT</name>
<comment type="similarity">
    <text evidence="1 5">Belongs to the bacterial ribosomal protein bL17 family.</text>
</comment>
<organism evidence="7 8">
    <name type="scientific">Candidatus Falkowbacteria bacterium RIFCSPHIGHO2_02_FULL_42_9</name>
    <dbReference type="NCBI Taxonomy" id="1797986"/>
    <lineage>
        <taxon>Bacteria</taxon>
        <taxon>Candidatus Falkowiibacteriota</taxon>
    </lineage>
</organism>
<dbReference type="InterPro" id="IPR000456">
    <property type="entry name" value="Ribosomal_bL17"/>
</dbReference>
<evidence type="ECO:0000313" key="8">
    <source>
        <dbReference type="Proteomes" id="UP000176877"/>
    </source>
</evidence>
<sequence length="116" mass="12969">MRHRVKGKTLDRAKAPRELMLKNLASSIIIYEKVKTTEAKAKAVRTLLENAIAVAIKGGLNARRELIRLLPQPMAIKKALDILAVKYKGKRGGYLRITKLAQRQGDNAKIVQIELV</sequence>
<dbReference type="PANTHER" id="PTHR14413:SF16">
    <property type="entry name" value="LARGE RIBOSOMAL SUBUNIT PROTEIN BL17M"/>
    <property type="match status" value="1"/>
</dbReference>
<dbReference type="GO" id="GO:0022625">
    <property type="term" value="C:cytosolic large ribosomal subunit"/>
    <property type="evidence" value="ECO:0007669"/>
    <property type="project" value="TreeGrafter"/>
</dbReference>
<evidence type="ECO:0000256" key="1">
    <source>
        <dbReference type="ARBA" id="ARBA00008777"/>
    </source>
</evidence>
<dbReference type="Pfam" id="PF01196">
    <property type="entry name" value="Ribosomal_L17"/>
    <property type="match status" value="1"/>
</dbReference>
<evidence type="ECO:0000256" key="2">
    <source>
        <dbReference type="ARBA" id="ARBA00022980"/>
    </source>
</evidence>
<dbReference type="GO" id="GO:0003735">
    <property type="term" value="F:structural constituent of ribosome"/>
    <property type="evidence" value="ECO:0007669"/>
    <property type="project" value="InterPro"/>
</dbReference>
<dbReference type="NCBIfam" id="TIGR00059">
    <property type="entry name" value="L17"/>
    <property type="match status" value="1"/>
</dbReference>